<proteinExistence type="predicted"/>
<sequence length="65" mass="7483">MGLILRYAIPSPDPENSVVHLCEDVTTSPGTLLLNVTDRLYEYEFKREIAKHNVNNRQGNEILRK</sequence>
<dbReference type="AlphaFoldDB" id="A0A401THA6"/>
<dbReference type="OrthoDB" id="196264at2759"/>
<comment type="caution">
    <text evidence="1">The sequence shown here is derived from an EMBL/GenBank/DDBJ whole genome shotgun (WGS) entry which is preliminary data.</text>
</comment>
<dbReference type="EMBL" id="BEZZ01076252">
    <property type="protein sequence ID" value="GCC41996.1"/>
    <property type="molecule type" value="Genomic_DNA"/>
</dbReference>
<reference evidence="1 2" key="1">
    <citation type="journal article" date="2018" name="Nat. Ecol. Evol.">
        <title>Shark genomes provide insights into elasmobranch evolution and the origin of vertebrates.</title>
        <authorList>
            <person name="Hara Y"/>
            <person name="Yamaguchi K"/>
            <person name="Onimaru K"/>
            <person name="Kadota M"/>
            <person name="Koyanagi M"/>
            <person name="Keeley SD"/>
            <person name="Tatsumi K"/>
            <person name="Tanaka K"/>
            <person name="Motone F"/>
            <person name="Kageyama Y"/>
            <person name="Nozu R"/>
            <person name="Adachi N"/>
            <person name="Nishimura O"/>
            <person name="Nakagawa R"/>
            <person name="Tanegashima C"/>
            <person name="Kiyatake I"/>
            <person name="Matsumoto R"/>
            <person name="Murakumo K"/>
            <person name="Nishida K"/>
            <person name="Terakita A"/>
            <person name="Kuratani S"/>
            <person name="Sato K"/>
            <person name="Hyodo S Kuraku.S."/>
        </authorList>
    </citation>
    <scope>NUCLEOTIDE SEQUENCE [LARGE SCALE GENOMIC DNA]</scope>
</reference>
<organism evidence="1 2">
    <name type="scientific">Chiloscyllium punctatum</name>
    <name type="common">Brownbanded bambooshark</name>
    <name type="synonym">Hemiscyllium punctatum</name>
    <dbReference type="NCBI Taxonomy" id="137246"/>
    <lineage>
        <taxon>Eukaryota</taxon>
        <taxon>Metazoa</taxon>
        <taxon>Chordata</taxon>
        <taxon>Craniata</taxon>
        <taxon>Vertebrata</taxon>
        <taxon>Chondrichthyes</taxon>
        <taxon>Elasmobranchii</taxon>
        <taxon>Galeomorphii</taxon>
        <taxon>Galeoidea</taxon>
        <taxon>Orectolobiformes</taxon>
        <taxon>Hemiscylliidae</taxon>
        <taxon>Chiloscyllium</taxon>
    </lineage>
</organism>
<evidence type="ECO:0000313" key="2">
    <source>
        <dbReference type="Proteomes" id="UP000287033"/>
    </source>
</evidence>
<evidence type="ECO:0000313" key="1">
    <source>
        <dbReference type="EMBL" id="GCC41996.1"/>
    </source>
</evidence>
<dbReference type="STRING" id="137246.A0A401THA6"/>
<keyword evidence="2" id="KW-1185">Reference proteome</keyword>
<gene>
    <name evidence="1" type="ORF">chiPu_0026295</name>
</gene>
<feature type="non-terminal residue" evidence="1">
    <location>
        <position position="65"/>
    </location>
</feature>
<protein>
    <submittedName>
        <fullName evidence="1">Uncharacterized protein</fullName>
    </submittedName>
</protein>
<accession>A0A401THA6</accession>
<dbReference type="Proteomes" id="UP000287033">
    <property type="component" value="Unassembled WGS sequence"/>
</dbReference>
<name>A0A401THA6_CHIPU</name>